<evidence type="ECO:0000313" key="5">
    <source>
        <dbReference type="Proteomes" id="UP001607303"/>
    </source>
</evidence>
<sequence length="109" mass="12076">MNAIDHIFTKGRINLLKVGFIGSNMSHGEQASNGCFTVEEMILAVYSRGIALIKTKISYGFITAVGLDYKEIKNLYPVNIEVACYNGSKNSTINRLAKSVKTFVKRLQV</sequence>
<evidence type="ECO:0000313" key="2">
    <source>
        <dbReference type="EMBL" id="KAL2738053.1"/>
    </source>
</evidence>
<dbReference type="AlphaFoldDB" id="A0ABD2B0C0"/>
<dbReference type="EMBL" id="JAYRBN010000002">
    <property type="protein sequence ID" value="KAL2751605.1"/>
    <property type="molecule type" value="Genomic_DNA"/>
</dbReference>
<accession>A0ABD2B0C0</accession>
<comment type="caution">
    <text evidence="1">The sequence shown here is derived from an EMBL/GenBank/DDBJ whole genome shotgun (WGS) entry which is preliminary data.</text>
</comment>
<dbReference type="InterPro" id="IPR001227">
    <property type="entry name" value="Ac_transferase_dom_sf"/>
</dbReference>
<evidence type="ECO:0000313" key="3">
    <source>
        <dbReference type="EMBL" id="KAL2739101.1"/>
    </source>
</evidence>
<dbReference type="Proteomes" id="UP001607303">
    <property type="component" value="Unassembled WGS sequence"/>
</dbReference>
<evidence type="ECO:0000313" key="1">
    <source>
        <dbReference type="EMBL" id="KAL2726312.1"/>
    </source>
</evidence>
<protein>
    <submittedName>
        <fullName evidence="1">Fatty acid synthase-like isoform X1</fullName>
    </submittedName>
</protein>
<dbReference type="EMBL" id="JAYRBN010000063">
    <property type="protein sequence ID" value="KAL2738053.1"/>
    <property type="molecule type" value="Genomic_DNA"/>
</dbReference>
<reference evidence="1 5" key="1">
    <citation type="journal article" date="2024" name="Ann. Entomol. Soc. Am.">
        <title>Genomic analyses of the southern and eastern yellowjacket wasps (Hymenoptera: Vespidae) reveal evolutionary signatures of social life.</title>
        <authorList>
            <person name="Catto M.A."/>
            <person name="Caine P.B."/>
            <person name="Orr S.E."/>
            <person name="Hunt B.G."/>
            <person name="Goodisman M.A.D."/>
        </authorList>
    </citation>
    <scope>NUCLEOTIDE SEQUENCE [LARGE SCALE GENOMIC DNA]</scope>
    <source>
        <strain evidence="1">232</strain>
        <tissue evidence="1">Head and thorax</tissue>
    </source>
</reference>
<keyword evidence="5" id="KW-1185">Reference proteome</keyword>
<dbReference type="Gene3D" id="3.40.366.10">
    <property type="entry name" value="Malonyl-Coenzyme A Acyl Carrier Protein, domain 2"/>
    <property type="match status" value="1"/>
</dbReference>
<proteinExistence type="predicted"/>
<organism evidence="1 5">
    <name type="scientific">Vespula maculifrons</name>
    <name type="common">Eastern yellow jacket</name>
    <name type="synonym">Wasp</name>
    <dbReference type="NCBI Taxonomy" id="7453"/>
    <lineage>
        <taxon>Eukaryota</taxon>
        <taxon>Metazoa</taxon>
        <taxon>Ecdysozoa</taxon>
        <taxon>Arthropoda</taxon>
        <taxon>Hexapoda</taxon>
        <taxon>Insecta</taxon>
        <taxon>Pterygota</taxon>
        <taxon>Neoptera</taxon>
        <taxon>Endopterygota</taxon>
        <taxon>Hymenoptera</taxon>
        <taxon>Apocrita</taxon>
        <taxon>Aculeata</taxon>
        <taxon>Vespoidea</taxon>
        <taxon>Vespidae</taxon>
        <taxon>Vespinae</taxon>
        <taxon>Vespula</taxon>
    </lineage>
</organism>
<evidence type="ECO:0000313" key="4">
    <source>
        <dbReference type="EMBL" id="KAL2751605.1"/>
    </source>
</evidence>
<dbReference type="EMBL" id="JAYRBN010000062">
    <property type="protein sequence ID" value="KAL2739101.1"/>
    <property type="molecule type" value="Genomic_DNA"/>
</dbReference>
<name>A0ABD2B0C0_VESMC</name>
<dbReference type="EMBL" id="JAYRBN010000107">
    <property type="protein sequence ID" value="KAL2726312.1"/>
    <property type="molecule type" value="Genomic_DNA"/>
</dbReference>
<gene>
    <name evidence="4" type="ORF">V1477_000081</name>
    <name evidence="3" type="ORF">V1477_011408</name>
    <name evidence="2" type="ORF">V1477_011412</name>
    <name evidence="1" type="ORF">V1477_017739</name>
</gene>